<dbReference type="InterPro" id="IPR050777">
    <property type="entry name" value="SET2_Histone-Lys_MeTrsfase"/>
</dbReference>
<feature type="compositionally biased region" description="Polar residues" evidence="8">
    <location>
        <begin position="125"/>
        <end position="134"/>
    </location>
</feature>
<evidence type="ECO:0000313" key="13">
    <source>
        <dbReference type="Proteomes" id="UP000250140"/>
    </source>
</evidence>
<dbReference type="InterPro" id="IPR046341">
    <property type="entry name" value="SET_dom_sf"/>
</dbReference>
<feature type="domain" description="SET" evidence="9">
    <location>
        <begin position="422"/>
        <end position="538"/>
    </location>
</feature>
<dbReference type="OrthoDB" id="422362at2759"/>
<keyword evidence="6" id="KW-0949">S-adenosyl-L-methionine</keyword>
<dbReference type="EMBL" id="KV748677">
    <property type="protein sequence ID" value="OCL13737.1"/>
    <property type="molecule type" value="Genomic_DNA"/>
</dbReference>
<dbReference type="PROSITE" id="PS50280">
    <property type="entry name" value="SET"/>
    <property type="match status" value="1"/>
</dbReference>
<dbReference type="GO" id="GO:0005634">
    <property type="term" value="C:nucleus"/>
    <property type="evidence" value="ECO:0007669"/>
    <property type="project" value="UniProtKB-SubCell"/>
</dbReference>
<feature type="compositionally biased region" description="Basic and acidic residues" evidence="8">
    <location>
        <begin position="626"/>
        <end position="651"/>
    </location>
</feature>
<feature type="region of interest" description="Disordered" evidence="8">
    <location>
        <begin position="614"/>
        <end position="674"/>
    </location>
</feature>
<dbReference type="GO" id="GO:0032259">
    <property type="term" value="P:methylation"/>
    <property type="evidence" value="ECO:0007669"/>
    <property type="project" value="UniProtKB-KW"/>
</dbReference>
<dbReference type="SMART" id="SM00317">
    <property type="entry name" value="SET"/>
    <property type="match status" value="1"/>
</dbReference>
<dbReference type="GO" id="GO:0042054">
    <property type="term" value="F:histone methyltransferase activity"/>
    <property type="evidence" value="ECO:0007669"/>
    <property type="project" value="InterPro"/>
</dbReference>
<dbReference type="PROSITE" id="PS50868">
    <property type="entry name" value="POST_SET"/>
    <property type="match status" value="1"/>
</dbReference>
<dbReference type="Proteomes" id="UP000250140">
    <property type="component" value="Unassembled WGS sequence"/>
</dbReference>
<evidence type="ECO:0000256" key="5">
    <source>
        <dbReference type="ARBA" id="ARBA00022679"/>
    </source>
</evidence>
<evidence type="ECO:0000259" key="9">
    <source>
        <dbReference type="PROSITE" id="PS50280"/>
    </source>
</evidence>
<feature type="compositionally biased region" description="Basic and acidic residues" evidence="8">
    <location>
        <begin position="136"/>
        <end position="150"/>
    </location>
</feature>
<keyword evidence="7" id="KW-0539">Nucleus</keyword>
<dbReference type="FunFam" id="2.170.270.10:FF:000037">
    <property type="entry name" value="Histone-lysine N-methyltransferase"/>
    <property type="match status" value="1"/>
</dbReference>
<dbReference type="Pfam" id="PF00856">
    <property type="entry name" value="SET"/>
    <property type="match status" value="1"/>
</dbReference>
<evidence type="ECO:0000256" key="1">
    <source>
        <dbReference type="ARBA" id="ARBA00004123"/>
    </source>
</evidence>
<evidence type="ECO:0000259" key="10">
    <source>
        <dbReference type="PROSITE" id="PS50868"/>
    </source>
</evidence>
<evidence type="ECO:0000256" key="8">
    <source>
        <dbReference type="SAM" id="MobiDB-lite"/>
    </source>
</evidence>
<evidence type="ECO:0000256" key="6">
    <source>
        <dbReference type="ARBA" id="ARBA00022691"/>
    </source>
</evidence>
<keyword evidence="5" id="KW-0808">Transferase</keyword>
<keyword evidence="13" id="KW-1185">Reference proteome</keyword>
<evidence type="ECO:0008006" key="14">
    <source>
        <dbReference type="Google" id="ProtNLM"/>
    </source>
</evidence>
<dbReference type="InterPro" id="IPR006560">
    <property type="entry name" value="AWS_dom"/>
</dbReference>
<sequence>MDDRAASPDSTSSTLSCITVATRLDTAARSSIGASSSNSTPPTSQDDSASIVSDATKAEAPAETQQDKPELEQDQDQNTRRTSRRSRSSISTYNVQILAGTAIHTPTKYLEKHTKNVMRQERAVSDSTLVNGSADTKGKLLDDSTEKLDSDWVDEAPTGPLDNGSEDRLKRRKSSRVDLLKEVTRNAMASASSNLGKRGREVLESGKDKLQALRKGTGSLRRRQSESTIRVEPAPKRAKLSTVSMSDLPTEAEKAQEIVRPKVKRWQTQGLYLGQHRDFDARFTESKNQKKRKSTALKENQVLPLPMFAGERLLSLPYKEARDFKLPFDVFSPLPRKAKPEDWKKTSKNLFVGDAATIWKKSKPQAESYCLCAPEEGCGESCQNRFMLYECDSTNCLISPEHCTNRAFAELKRRSKGNRYDYGVEVVETEDRGYGVRAMRTFNPHQIIVEYAGEIITQEECDRRMNNEYKNNKCYYLMTFHNKMIIDATRGSIARFVNHSCEPNCRMVKWTVAGEPRMALFAGDRGIMTGEELTYDYNFDPFSSKNVQECRCGTASCRGVLGPRSKDAPKAKAATALVAGAKRKIQEVFGSKGSRSKAAGPNKRRKVATIARSALAKAKKSVTESQGRDARAEKEAAETEARSASRAERAIRRSSSTITVASKRSKVLRKGSSASLSTVASKRTIVSVRQTTVSTARPGALRRPSTKLSRFTSAVKRHSSAIKSASRKSVLPAPSSPVSSKAAAKSATASTPTAASVKSKVSSSGLRQTTLPFKPLSLDLSTGSSSPLAPNDDDIDGNLREFAALPARAMKRPTTASSVRSAAASVKKNVVRSVRGPRRAAAVARMGLGLGVGGMGGLGEGGSGSTIRVILGEGDD</sequence>
<organism evidence="12 13">
    <name type="scientific">Glonium stellatum</name>
    <dbReference type="NCBI Taxonomy" id="574774"/>
    <lineage>
        <taxon>Eukaryota</taxon>
        <taxon>Fungi</taxon>
        <taxon>Dikarya</taxon>
        <taxon>Ascomycota</taxon>
        <taxon>Pezizomycotina</taxon>
        <taxon>Dothideomycetes</taxon>
        <taxon>Pleosporomycetidae</taxon>
        <taxon>Gloniales</taxon>
        <taxon>Gloniaceae</taxon>
        <taxon>Glonium</taxon>
    </lineage>
</organism>
<evidence type="ECO:0000256" key="3">
    <source>
        <dbReference type="ARBA" id="ARBA00022454"/>
    </source>
</evidence>
<reference evidence="12 13" key="1">
    <citation type="journal article" date="2016" name="Nat. Commun.">
        <title>Ectomycorrhizal ecology is imprinted in the genome of the dominant symbiotic fungus Cenococcum geophilum.</title>
        <authorList>
            <consortium name="DOE Joint Genome Institute"/>
            <person name="Peter M."/>
            <person name="Kohler A."/>
            <person name="Ohm R.A."/>
            <person name="Kuo A."/>
            <person name="Krutzmann J."/>
            <person name="Morin E."/>
            <person name="Arend M."/>
            <person name="Barry K.W."/>
            <person name="Binder M."/>
            <person name="Choi C."/>
            <person name="Clum A."/>
            <person name="Copeland A."/>
            <person name="Grisel N."/>
            <person name="Haridas S."/>
            <person name="Kipfer T."/>
            <person name="LaButti K."/>
            <person name="Lindquist E."/>
            <person name="Lipzen A."/>
            <person name="Maire R."/>
            <person name="Meier B."/>
            <person name="Mihaltcheva S."/>
            <person name="Molinier V."/>
            <person name="Murat C."/>
            <person name="Poggeler S."/>
            <person name="Quandt C.A."/>
            <person name="Sperisen C."/>
            <person name="Tritt A."/>
            <person name="Tisserant E."/>
            <person name="Crous P.W."/>
            <person name="Henrissat B."/>
            <person name="Nehls U."/>
            <person name="Egli S."/>
            <person name="Spatafora J.W."/>
            <person name="Grigoriev I.V."/>
            <person name="Martin F.M."/>
        </authorList>
    </citation>
    <scope>NUCLEOTIDE SEQUENCE [LARGE SCALE GENOMIC DNA]</scope>
    <source>
        <strain evidence="12 13">CBS 207.34</strain>
    </source>
</reference>
<protein>
    <recommendedName>
        <fullName evidence="14">Histone-lysine N-methyltransferase</fullName>
    </recommendedName>
</protein>
<dbReference type="Gene3D" id="2.170.270.10">
    <property type="entry name" value="SET domain"/>
    <property type="match status" value="1"/>
</dbReference>
<dbReference type="Pfam" id="PF17907">
    <property type="entry name" value="AWS"/>
    <property type="match status" value="1"/>
</dbReference>
<feature type="region of interest" description="Disordered" evidence="8">
    <location>
        <begin position="776"/>
        <end position="795"/>
    </location>
</feature>
<dbReference type="InterPro" id="IPR001214">
    <property type="entry name" value="SET_dom"/>
</dbReference>
<feature type="compositionally biased region" description="Low complexity" evidence="8">
    <location>
        <begin position="732"/>
        <end position="764"/>
    </location>
</feature>
<evidence type="ECO:0000256" key="7">
    <source>
        <dbReference type="ARBA" id="ARBA00023242"/>
    </source>
</evidence>
<dbReference type="PROSITE" id="PS51215">
    <property type="entry name" value="AWS"/>
    <property type="match status" value="1"/>
</dbReference>
<evidence type="ECO:0000256" key="4">
    <source>
        <dbReference type="ARBA" id="ARBA00022603"/>
    </source>
</evidence>
<dbReference type="AlphaFoldDB" id="A0A8E2FAQ2"/>
<evidence type="ECO:0000256" key="2">
    <source>
        <dbReference type="ARBA" id="ARBA00004286"/>
    </source>
</evidence>
<feature type="region of interest" description="Disordered" evidence="8">
    <location>
        <begin position="690"/>
        <end position="766"/>
    </location>
</feature>
<evidence type="ECO:0000259" key="11">
    <source>
        <dbReference type="PROSITE" id="PS51215"/>
    </source>
</evidence>
<evidence type="ECO:0000313" key="12">
    <source>
        <dbReference type="EMBL" id="OCL13737.1"/>
    </source>
</evidence>
<feature type="domain" description="Post-SET" evidence="10">
    <location>
        <begin position="546"/>
        <end position="562"/>
    </location>
</feature>
<keyword evidence="3" id="KW-0158">Chromosome</keyword>
<feature type="region of interest" description="Disordered" evidence="8">
    <location>
        <begin position="28"/>
        <end position="92"/>
    </location>
</feature>
<dbReference type="GO" id="GO:0005694">
    <property type="term" value="C:chromosome"/>
    <property type="evidence" value="ECO:0007669"/>
    <property type="project" value="UniProtKB-SubCell"/>
</dbReference>
<proteinExistence type="predicted"/>
<gene>
    <name evidence="12" type="ORF">AOQ84DRAFT_310055</name>
</gene>
<dbReference type="SUPFAM" id="SSF82199">
    <property type="entry name" value="SET domain"/>
    <property type="match status" value="1"/>
</dbReference>
<feature type="compositionally biased region" description="Polar residues" evidence="8">
    <location>
        <begin position="40"/>
        <end position="53"/>
    </location>
</feature>
<accession>A0A8E2FAQ2</accession>
<dbReference type="PANTHER" id="PTHR22884">
    <property type="entry name" value="SET DOMAIN PROTEINS"/>
    <property type="match status" value="1"/>
</dbReference>
<keyword evidence="4" id="KW-0489">Methyltransferase</keyword>
<comment type="subcellular location">
    <subcellularLocation>
        <location evidence="2">Chromosome</location>
    </subcellularLocation>
    <subcellularLocation>
        <location evidence="1">Nucleus</location>
    </subcellularLocation>
</comment>
<feature type="compositionally biased region" description="Polar residues" evidence="8">
    <location>
        <begin position="779"/>
        <end position="788"/>
    </location>
</feature>
<feature type="compositionally biased region" description="Low complexity" evidence="8">
    <location>
        <begin position="28"/>
        <end position="39"/>
    </location>
</feature>
<name>A0A8E2FAQ2_9PEZI</name>
<dbReference type="InterPro" id="IPR003616">
    <property type="entry name" value="Post-SET_dom"/>
</dbReference>
<feature type="domain" description="AWS" evidence="11">
    <location>
        <begin position="365"/>
        <end position="412"/>
    </location>
</feature>
<feature type="region of interest" description="Disordered" evidence="8">
    <location>
        <begin position="120"/>
        <end position="173"/>
    </location>
</feature>